<sequence>MTSNVHISCVIFIVLLDCINSTLLSRYRNLNEYVSPSESLLLQQLPDDMFDSLLLERPDMKDVLLPIRRARLRHPALLAAHGAPSFHEQYSDAEGDERDAEPALEPEPETEPVRQWQPARHRQRQWQRQLAPEPESETEPVRQWQPARHRQRQRQRQLAPEPAPKLARAAAAGAGYVNATRNTQPVTLRAKNNSTNLLPFGGGSSGKISRRNSPYKASCYMCNRWENTVPINPYCYKAFETDDWRARTLARYYRINCYYNSEYFHENSFYNWKGPVPYKYEGDKGLRRWYYGHYTGGCYKRFLDLGEVYTSRGCRAYWPDMQKNLLAHRFRRLELMLWKRPDGCISSPAASLTPLSRGISIFTRYHVCICRGKWCNAAPLTASTATLVFILSLIFVYFL</sequence>
<name>A0A9P0BRK5_CHRIL</name>
<keyword evidence="3" id="KW-0732">Signal</keyword>
<evidence type="ECO:0000256" key="2">
    <source>
        <dbReference type="SAM" id="Phobius"/>
    </source>
</evidence>
<dbReference type="OrthoDB" id="7486254at2759"/>
<evidence type="ECO:0000313" key="5">
    <source>
        <dbReference type="Proteomes" id="UP001154114"/>
    </source>
</evidence>
<feature type="compositionally biased region" description="Low complexity" evidence="1">
    <location>
        <begin position="156"/>
        <end position="174"/>
    </location>
</feature>
<organism evidence="4 5">
    <name type="scientific">Chrysodeixis includens</name>
    <name type="common">Soybean looper</name>
    <name type="synonym">Pseudoplusia includens</name>
    <dbReference type="NCBI Taxonomy" id="689277"/>
    <lineage>
        <taxon>Eukaryota</taxon>
        <taxon>Metazoa</taxon>
        <taxon>Ecdysozoa</taxon>
        <taxon>Arthropoda</taxon>
        <taxon>Hexapoda</taxon>
        <taxon>Insecta</taxon>
        <taxon>Pterygota</taxon>
        <taxon>Neoptera</taxon>
        <taxon>Endopterygota</taxon>
        <taxon>Lepidoptera</taxon>
        <taxon>Glossata</taxon>
        <taxon>Ditrysia</taxon>
        <taxon>Noctuoidea</taxon>
        <taxon>Noctuidae</taxon>
        <taxon>Plusiinae</taxon>
        <taxon>Chrysodeixis</taxon>
    </lineage>
</organism>
<dbReference type="Proteomes" id="UP001154114">
    <property type="component" value="Chromosome 17"/>
</dbReference>
<reference evidence="4" key="1">
    <citation type="submission" date="2021-12" db="EMBL/GenBank/DDBJ databases">
        <authorList>
            <person name="King R."/>
        </authorList>
    </citation>
    <scope>NUCLEOTIDE SEQUENCE</scope>
</reference>
<evidence type="ECO:0000256" key="3">
    <source>
        <dbReference type="SAM" id="SignalP"/>
    </source>
</evidence>
<gene>
    <name evidence="4" type="ORF">CINC_LOCUS4493</name>
</gene>
<protein>
    <submittedName>
        <fullName evidence="4">Uncharacterized protein</fullName>
    </submittedName>
</protein>
<feature type="signal peptide" evidence="3">
    <location>
        <begin position="1"/>
        <end position="21"/>
    </location>
</feature>
<proteinExistence type="predicted"/>
<keyword evidence="2" id="KW-0472">Membrane</keyword>
<feature type="chain" id="PRO_5040171130" evidence="3">
    <location>
        <begin position="22"/>
        <end position="399"/>
    </location>
</feature>
<evidence type="ECO:0000256" key="1">
    <source>
        <dbReference type="SAM" id="MobiDB-lite"/>
    </source>
</evidence>
<keyword evidence="2" id="KW-0812">Transmembrane</keyword>
<keyword evidence="5" id="KW-1185">Reference proteome</keyword>
<dbReference type="EMBL" id="LR824020">
    <property type="protein sequence ID" value="CAH0589312.1"/>
    <property type="molecule type" value="Genomic_DNA"/>
</dbReference>
<accession>A0A9P0BRK5</accession>
<evidence type="ECO:0000313" key="4">
    <source>
        <dbReference type="EMBL" id="CAH0589312.1"/>
    </source>
</evidence>
<keyword evidence="2" id="KW-1133">Transmembrane helix</keyword>
<feature type="region of interest" description="Disordered" evidence="1">
    <location>
        <begin position="83"/>
        <end position="177"/>
    </location>
</feature>
<feature type="transmembrane region" description="Helical" evidence="2">
    <location>
        <begin position="377"/>
        <end position="398"/>
    </location>
</feature>
<feature type="compositionally biased region" description="Acidic residues" evidence="1">
    <location>
        <begin position="91"/>
        <end position="110"/>
    </location>
</feature>
<dbReference type="AlphaFoldDB" id="A0A9P0BRK5"/>